<evidence type="ECO:0008006" key="4">
    <source>
        <dbReference type="Google" id="ProtNLM"/>
    </source>
</evidence>
<accession>A0A8T1WVV8</accession>
<name>A0A8T1WVV8_9STRA</name>
<reference evidence="2" key="1">
    <citation type="submission" date="2021-02" db="EMBL/GenBank/DDBJ databases">
        <authorList>
            <person name="Palmer J.M."/>
        </authorList>
    </citation>
    <scope>NUCLEOTIDE SEQUENCE</scope>
    <source>
        <strain evidence="2">SCRP23</strain>
    </source>
</reference>
<dbReference type="Proteomes" id="UP000693981">
    <property type="component" value="Unassembled WGS sequence"/>
</dbReference>
<dbReference type="AlphaFoldDB" id="A0A8T1WVV8"/>
<comment type="caution">
    <text evidence="2">The sequence shown here is derived from an EMBL/GenBank/DDBJ whole genome shotgun (WGS) entry which is preliminary data.</text>
</comment>
<keyword evidence="3" id="KW-1185">Reference proteome</keyword>
<dbReference type="PANTHER" id="PTHR35796:SF3">
    <property type="entry name" value="BHLH DOMAIN-CONTAINING PROTEIN"/>
    <property type="match status" value="1"/>
</dbReference>
<dbReference type="EMBL" id="JAGDFL010000189">
    <property type="protein sequence ID" value="KAG7395770.1"/>
    <property type="molecule type" value="Genomic_DNA"/>
</dbReference>
<sequence>MESILLTETFDSASLALDELLSTMPAFDIDLSISDPYADNTNATATSLSPPRQVLSSSDPPHAPPPPMPKKKRVRREVRELRHLRDQTRKLELRLEQLKKRVPADYQQGVPRGVMSSAPSLWSNIAERQLWERMRTEEVQRTLRAACSEQAKFAAELKKLLKACTPTKNITALTELKPAALSDEDCAGIYAEQLTLIAKVFAQLQQSQLVRPKLLLSDMTTGVEVVKKSPIGNTGIVFEMHCTTTVPFDVRVAGNAYWRMSVCEAYQRQGSRVQEMDTGSTLLSTSFALNVRCDDFTANVHGHQTCRRYSSDDTEVIVWVGYANPVEFNGARFYGVQCKKTGWIKLQRGSDQSSTTVEMYSEMTPVFAEGSTDQQAQICTLVDAMGNAHKKTNDIYCSIMRELLLEEDWKATVEGEVLGL</sequence>
<proteinExistence type="predicted"/>
<organism evidence="2 3">
    <name type="scientific">Phytophthora boehmeriae</name>
    <dbReference type="NCBI Taxonomy" id="109152"/>
    <lineage>
        <taxon>Eukaryota</taxon>
        <taxon>Sar</taxon>
        <taxon>Stramenopiles</taxon>
        <taxon>Oomycota</taxon>
        <taxon>Peronosporomycetes</taxon>
        <taxon>Peronosporales</taxon>
        <taxon>Peronosporaceae</taxon>
        <taxon>Phytophthora</taxon>
    </lineage>
</organism>
<gene>
    <name evidence="2" type="ORF">PHYBOEH_003205</name>
</gene>
<dbReference type="OrthoDB" id="129022at2759"/>
<evidence type="ECO:0000313" key="3">
    <source>
        <dbReference type="Proteomes" id="UP000693981"/>
    </source>
</evidence>
<protein>
    <recommendedName>
        <fullName evidence="4">M96 mating-specific protein family</fullName>
    </recommendedName>
</protein>
<dbReference type="PANTHER" id="PTHR35796">
    <property type="entry name" value="HYPOTHETICAL CYTOSOLIC PROTEIN"/>
    <property type="match status" value="1"/>
</dbReference>
<feature type="compositionally biased region" description="Polar residues" evidence="1">
    <location>
        <begin position="42"/>
        <end position="59"/>
    </location>
</feature>
<evidence type="ECO:0000313" key="2">
    <source>
        <dbReference type="EMBL" id="KAG7395770.1"/>
    </source>
</evidence>
<feature type="region of interest" description="Disordered" evidence="1">
    <location>
        <begin position="42"/>
        <end position="76"/>
    </location>
</feature>
<evidence type="ECO:0000256" key="1">
    <source>
        <dbReference type="SAM" id="MobiDB-lite"/>
    </source>
</evidence>